<comment type="caution">
    <text evidence="2">The sequence shown here is derived from an EMBL/GenBank/DDBJ whole genome shotgun (WGS) entry which is preliminary data.</text>
</comment>
<keyword evidence="3" id="KW-1185">Reference proteome</keyword>
<feature type="compositionally biased region" description="Gly residues" evidence="1">
    <location>
        <begin position="129"/>
        <end position="149"/>
    </location>
</feature>
<feature type="compositionally biased region" description="Basic residues" evidence="1">
    <location>
        <begin position="107"/>
        <end position="128"/>
    </location>
</feature>
<dbReference type="Proteomes" id="UP000823388">
    <property type="component" value="Chromosome 4K"/>
</dbReference>
<reference evidence="2" key="1">
    <citation type="submission" date="2020-05" db="EMBL/GenBank/DDBJ databases">
        <title>WGS assembly of Panicum virgatum.</title>
        <authorList>
            <person name="Lovell J.T."/>
            <person name="Jenkins J."/>
            <person name="Shu S."/>
            <person name="Juenger T.E."/>
            <person name="Schmutz J."/>
        </authorList>
    </citation>
    <scope>NUCLEOTIDE SEQUENCE</scope>
    <source>
        <strain evidence="2">AP13</strain>
    </source>
</reference>
<feature type="compositionally biased region" description="Low complexity" evidence="1">
    <location>
        <begin position="60"/>
        <end position="80"/>
    </location>
</feature>
<name>A0A8T0TPY5_PANVG</name>
<feature type="region of interest" description="Disordered" evidence="1">
    <location>
        <begin position="57"/>
        <end position="174"/>
    </location>
</feature>
<feature type="compositionally biased region" description="Low complexity" evidence="1">
    <location>
        <begin position="92"/>
        <end position="106"/>
    </location>
</feature>
<dbReference type="EMBL" id="CM029043">
    <property type="protein sequence ID" value="KAG2612147.1"/>
    <property type="molecule type" value="Genomic_DNA"/>
</dbReference>
<evidence type="ECO:0000256" key="1">
    <source>
        <dbReference type="SAM" id="MobiDB-lite"/>
    </source>
</evidence>
<gene>
    <name evidence="2" type="ORF">PVAP13_4KG231225</name>
</gene>
<sequence>MTRRRYFPTIPGPSSRYLILYRVLCSQILSLQQPPSPPLDPLPSSFSFAESWSCRDADLPRLPAARGPAPQQQKQAQQQPCTPPSAARRHSGGVPCPRSRPRCSSSSRRRRGSTRTRRGWGSGRRGRGRGGAGGVRGGRGGVVLRGGQEGRQRRWRGGPGSGDCQAGDLVQDRR</sequence>
<evidence type="ECO:0000313" key="3">
    <source>
        <dbReference type="Proteomes" id="UP000823388"/>
    </source>
</evidence>
<accession>A0A8T0TPY5</accession>
<organism evidence="2 3">
    <name type="scientific">Panicum virgatum</name>
    <name type="common">Blackwell switchgrass</name>
    <dbReference type="NCBI Taxonomy" id="38727"/>
    <lineage>
        <taxon>Eukaryota</taxon>
        <taxon>Viridiplantae</taxon>
        <taxon>Streptophyta</taxon>
        <taxon>Embryophyta</taxon>
        <taxon>Tracheophyta</taxon>
        <taxon>Spermatophyta</taxon>
        <taxon>Magnoliopsida</taxon>
        <taxon>Liliopsida</taxon>
        <taxon>Poales</taxon>
        <taxon>Poaceae</taxon>
        <taxon>PACMAD clade</taxon>
        <taxon>Panicoideae</taxon>
        <taxon>Panicodae</taxon>
        <taxon>Paniceae</taxon>
        <taxon>Panicinae</taxon>
        <taxon>Panicum</taxon>
        <taxon>Panicum sect. Hiantes</taxon>
    </lineage>
</organism>
<evidence type="ECO:0000313" key="2">
    <source>
        <dbReference type="EMBL" id="KAG2612147.1"/>
    </source>
</evidence>
<dbReference type="AlphaFoldDB" id="A0A8T0TPY5"/>
<protein>
    <submittedName>
        <fullName evidence="2">Uncharacterized protein</fullName>
    </submittedName>
</protein>
<proteinExistence type="predicted"/>